<organism evidence="5 6">
    <name type="scientific">Aliidiomarina haloalkalitolerans</name>
    <dbReference type="NCBI Taxonomy" id="859059"/>
    <lineage>
        <taxon>Bacteria</taxon>
        <taxon>Pseudomonadati</taxon>
        <taxon>Pseudomonadota</taxon>
        <taxon>Gammaproteobacteria</taxon>
        <taxon>Alteromonadales</taxon>
        <taxon>Idiomarinaceae</taxon>
        <taxon>Aliidiomarina</taxon>
    </lineage>
</organism>
<dbReference type="Gene3D" id="3.40.190.10">
    <property type="entry name" value="Periplasmic binding protein-like II"/>
    <property type="match status" value="2"/>
</dbReference>
<feature type="chain" id="PRO_5019331065" evidence="3">
    <location>
        <begin position="25"/>
        <end position="276"/>
    </location>
</feature>
<dbReference type="InterPro" id="IPR001638">
    <property type="entry name" value="Solute-binding_3/MltF_N"/>
</dbReference>
<dbReference type="SMART" id="SM00062">
    <property type="entry name" value="PBPb"/>
    <property type="match status" value="1"/>
</dbReference>
<evidence type="ECO:0000256" key="1">
    <source>
        <dbReference type="ARBA" id="ARBA00010333"/>
    </source>
</evidence>
<feature type="signal peptide" evidence="3">
    <location>
        <begin position="1"/>
        <end position="24"/>
    </location>
</feature>
<dbReference type="PANTHER" id="PTHR35936">
    <property type="entry name" value="MEMBRANE-BOUND LYTIC MUREIN TRANSGLYCOSYLASE F"/>
    <property type="match status" value="1"/>
</dbReference>
<evidence type="ECO:0000313" key="5">
    <source>
        <dbReference type="EMBL" id="RUO18698.1"/>
    </source>
</evidence>
<name>A0A432VR08_9GAMM</name>
<reference evidence="5 6" key="1">
    <citation type="journal article" date="2011" name="Front. Microbiol.">
        <title>Genomic signatures of strain selection and enhancement in Bacillus atrophaeus var. globigii, a historical biowarfare simulant.</title>
        <authorList>
            <person name="Gibbons H.S."/>
            <person name="Broomall S.M."/>
            <person name="McNew L.A."/>
            <person name="Daligault H."/>
            <person name="Chapman C."/>
            <person name="Bruce D."/>
            <person name="Karavis M."/>
            <person name="Krepps M."/>
            <person name="McGregor P.A."/>
            <person name="Hong C."/>
            <person name="Park K.H."/>
            <person name="Akmal A."/>
            <person name="Feldman A."/>
            <person name="Lin J.S."/>
            <person name="Chang W.E."/>
            <person name="Higgs B.W."/>
            <person name="Demirev P."/>
            <person name="Lindquist J."/>
            <person name="Liem A."/>
            <person name="Fochler E."/>
            <person name="Read T.D."/>
            <person name="Tapia R."/>
            <person name="Johnson S."/>
            <person name="Bishop-Lilly K.A."/>
            <person name="Detter C."/>
            <person name="Han C."/>
            <person name="Sozhamannan S."/>
            <person name="Rosenzweig C.N."/>
            <person name="Skowronski E.W."/>
        </authorList>
    </citation>
    <scope>NUCLEOTIDE SEQUENCE [LARGE SCALE GENOMIC DNA]</scope>
    <source>
        <strain evidence="5 6">AK5</strain>
    </source>
</reference>
<dbReference type="EMBL" id="PIPI01000008">
    <property type="protein sequence ID" value="RUO18698.1"/>
    <property type="molecule type" value="Genomic_DNA"/>
</dbReference>
<evidence type="ECO:0000256" key="3">
    <source>
        <dbReference type="SAM" id="SignalP"/>
    </source>
</evidence>
<dbReference type="PANTHER" id="PTHR35936:SF35">
    <property type="entry name" value="L-CYSTINE-BINDING PROTEIN TCYJ"/>
    <property type="match status" value="1"/>
</dbReference>
<dbReference type="Proteomes" id="UP000288212">
    <property type="component" value="Unassembled WGS sequence"/>
</dbReference>
<feature type="domain" description="Solute-binding protein family 3/N-terminal" evidence="4">
    <location>
        <begin position="47"/>
        <end position="276"/>
    </location>
</feature>
<accession>A0A432VR08</accession>
<evidence type="ECO:0000313" key="6">
    <source>
        <dbReference type="Proteomes" id="UP000288212"/>
    </source>
</evidence>
<gene>
    <name evidence="5" type="ORF">CWE06_10675</name>
</gene>
<dbReference type="AlphaFoldDB" id="A0A432VR08"/>
<dbReference type="SUPFAM" id="SSF53850">
    <property type="entry name" value="Periplasmic binding protein-like II"/>
    <property type="match status" value="1"/>
</dbReference>
<keyword evidence="2 3" id="KW-0732">Signal</keyword>
<dbReference type="Pfam" id="PF00497">
    <property type="entry name" value="SBP_bac_3"/>
    <property type="match status" value="1"/>
</dbReference>
<protein>
    <submittedName>
        <fullName evidence="5">Amino acid ABC transporter substrate-binding protein</fullName>
    </submittedName>
</protein>
<keyword evidence="6" id="KW-1185">Reference proteome</keyword>
<dbReference type="RefSeq" id="WP_126793943.1">
    <property type="nucleotide sequence ID" value="NZ_PIPI01000008.1"/>
</dbReference>
<proteinExistence type="inferred from homology"/>
<evidence type="ECO:0000256" key="2">
    <source>
        <dbReference type="ARBA" id="ARBA00022729"/>
    </source>
</evidence>
<evidence type="ECO:0000259" key="4">
    <source>
        <dbReference type="SMART" id="SM00062"/>
    </source>
</evidence>
<comment type="similarity">
    <text evidence="1">Belongs to the bacterial solute-binding protein 3 family.</text>
</comment>
<dbReference type="OrthoDB" id="9768183at2"/>
<dbReference type="PROSITE" id="PS51257">
    <property type="entry name" value="PROKAR_LIPOPROTEIN"/>
    <property type="match status" value="1"/>
</dbReference>
<sequence length="276" mass="31242">MFFRTSTFLVVAVAWLVGCTPANQGEVDVPELEAAVEQAAEPRPPCQLTFGFESWEPYQYLSVGGEVGGVDVEIAQRVANEIGCTLKAEQGSWMELLEWLQNGEIDFIMGASMTESRREYAHFSIPYRQEQFSLFVRAEELPRYTMDTIEEFLSEGYRMGVVNEYFYGDDLQGLMHESEYSDQFVGTILNEMNMARLLDADIDGFLEDNLVAASIIRRRGLSERIARTEIHLDSSDVYIMFSRSSVSESEIDAFNNALRTAINSGYIDSLIRRYGG</sequence>
<comment type="caution">
    <text evidence="5">The sequence shown here is derived from an EMBL/GenBank/DDBJ whole genome shotgun (WGS) entry which is preliminary data.</text>
</comment>